<keyword evidence="3 6" id="KW-0812">Transmembrane</keyword>
<feature type="transmembrane region" description="Helical" evidence="6">
    <location>
        <begin position="180"/>
        <end position="200"/>
    </location>
</feature>
<feature type="transmembrane region" description="Helical" evidence="6">
    <location>
        <begin position="79"/>
        <end position="101"/>
    </location>
</feature>
<feature type="transmembrane region" description="Helical" evidence="6">
    <location>
        <begin position="156"/>
        <end position="174"/>
    </location>
</feature>
<comment type="subcellular location">
    <subcellularLocation>
        <location evidence="1 6">Cell membrane</location>
        <topology evidence="1 6">Multi-pass membrane protein</topology>
    </subcellularLocation>
</comment>
<keyword evidence="9" id="KW-1185">Reference proteome</keyword>
<sequence length="209" mass="24099">MNKLFKIIICLFWLVIIFIFFKHQLYNDGIAKITMFLKTYPEYSRILLFIIASFRIFTFVPFTVFIIISSMLFGPVETFFLTTTANLVSEVLLFFFAKFTIGMKYQDKIIEKYPKIYNVIERNNTQILALGVSSPVIPSDVVCFLSVLTGISLKKYILTILLADTPIILLYTCLGISSKYSISVFIATSIVIAIISYFNYKDWKNKIQS</sequence>
<protein>
    <recommendedName>
        <fullName evidence="6">TVP38/TMEM64 family membrane protein</fullName>
    </recommendedName>
</protein>
<evidence type="ECO:0000313" key="8">
    <source>
        <dbReference type="EMBL" id="MBL4931794.1"/>
    </source>
</evidence>
<evidence type="ECO:0000256" key="4">
    <source>
        <dbReference type="ARBA" id="ARBA00022989"/>
    </source>
</evidence>
<evidence type="ECO:0000256" key="6">
    <source>
        <dbReference type="RuleBase" id="RU366058"/>
    </source>
</evidence>
<proteinExistence type="inferred from homology"/>
<feature type="transmembrane region" description="Helical" evidence="6">
    <location>
        <begin position="6"/>
        <end position="25"/>
    </location>
</feature>
<dbReference type="GO" id="GO:0005886">
    <property type="term" value="C:plasma membrane"/>
    <property type="evidence" value="ECO:0007669"/>
    <property type="project" value="UniProtKB-SubCell"/>
</dbReference>
<dbReference type="Proteomes" id="UP000623681">
    <property type="component" value="Unassembled WGS sequence"/>
</dbReference>
<dbReference type="InterPro" id="IPR032816">
    <property type="entry name" value="VTT_dom"/>
</dbReference>
<dbReference type="PANTHER" id="PTHR12677">
    <property type="entry name" value="GOLGI APPARATUS MEMBRANE PROTEIN TVP38-RELATED"/>
    <property type="match status" value="1"/>
</dbReference>
<keyword evidence="2 6" id="KW-1003">Cell membrane</keyword>
<evidence type="ECO:0000259" key="7">
    <source>
        <dbReference type="Pfam" id="PF09335"/>
    </source>
</evidence>
<dbReference type="InterPro" id="IPR015414">
    <property type="entry name" value="TMEM64"/>
</dbReference>
<evidence type="ECO:0000256" key="3">
    <source>
        <dbReference type="ARBA" id="ARBA00022692"/>
    </source>
</evidence>
<reference evidence="8" key="1">
    <citation type="submission" date="2021-01" db="EMBL/GenBank/DDBJ databases">
        <title>Genome public.</title>
        <authorList>
            <person name="Liu C."/>
            <person name="Sun Q."/>
        </authorList>
    </citation>
    <scope>NUCLEOTIDE SEQUENCE</scope>
    <source>
        <strain evidence="8">YIM B02565</strain>
    </source>
</reference>
<name>A0A937FDE0_9CLOT</name>
<dbReference type="AlphaFoldDB" id="A0A937FDE0"/>
<keyword evidence="4 6" id="KW-1133">Transmembrane helix</keyword>
<dbReference type="RefSeq" id="WP_202767180.1">
    <property type="nucleotide sequence ID" value="NZ_JAESWA010000022.1"/>
</dbReference>
<keyword evidence="5 6" id="KW-0472">Membrane</keyword>
<dbReference type="Pfam" id="PF09335">
    <property type="entry name" value="VTT_dom"/>
    <property type="match status" value="1"/>
</dbReference>
<comment type="similarity">
    <text evidence="6">Belongs to the TVP38/TMEM64 family.</text>
</comment>
<organism evidence="8 9">
    <name type="scientific">Clostridium paridis</name>
    <dbReference type="NCBI Taxonomy" id="2803863"/>
    <lineage>
        <taxon>Bacteria</taxon>
        <taxon>Bacillati</taxon>
        <taxon>Bacillota</taxon>
        <taxon>Clostridia</taxon>
        <taxon>Eubacteriales</taxon>
        <taxon>Clostridiaceae</taxon>
        <taxon>Clostridium</taxon>
    </lineage>
</organism>
<evidence type="ECO:0000313" key="9">
    <source>
        <dbReference type="Proteomes" id="UP000623681"/>
    </source>
</evidence>
<feature type="domain" description="VTT" evidence="7">
    <location>
        <begin position="60"/>
        <end position="176"/>
    </location>
</feature>
<dbReference type="EMBL" id="JAESWA010000022">
    <property type="protein sequence ID" value="MBL4931794.1"/>
    <property type="molecule type" value="Genomic_DNA"/>
</dbReference>
<accession>A0A937FDE0</accession>
<evidence type="ECO:0000256" key="1">
    <source>
        <dbReference type="ARBA" id="ARBA00004651"/>
    </source>
</evidence>
<feature type="transmembrane region" description="Helical" evidence="6">
    <location>
        <begin position="46"/>
        <end position="73"/>
    </location>
</feature>
<gene>
    <name evidence="8" type="ORF">JK634_08260</name>
</gene>
<evidence type="ECO:0000256" key="2">
    <source>
        <dbReference type="ARBA" id="ARBA00022475"/>
    </source>
</evidence>
<dbReference type="PANTHER" id="PTHR12677:SF49">
    <property type="entry name" value="TVP38_TMEM64 FAMILY MEMBRANE PROTEIN"/>
    <property type="match status" value="1"/>
</dbReference>
<comment type="caution">
    <text evidence="8">The sequence shown here is derived from an EMBL/GenBank/DDBJ whole genome shotgun (WGS) entry which is preliminary data.</text>
</comment>
<evidence type="ECO:0000256" key="5">
    <source>
        <dbReference type="ARBA" id="ARBA00023136"/>
    </source>
</evidence>